<reference evidence="7 8" key="1">
    <citation type="submission" date="2016-06" db="EMBL/GenBank/DDBJ databases">
        <title>Evolution of pathogenesis and genome organization in the Tremellales.</title>
        <authorList>
            <person name="Cuomo C."/>
            <person name="Litvintseva A."/>
            <person name="Heitman J."/>
            <person name="Chen Y."/>
            <person name="Sun S."/>
            <person name="Springer D."/>
            <person name="Dromer F."/>
            <person name="Young S."/>
            <person name="Zeng Q."/>
            <person name="Chapman S."/>
            <person name="Gujja S."/>
            <person name="Saif S."/>
            <person name="Birren B."/>
        </authorList>
    </citation>
    <scope>NUCLEOTIDE SEQUENCE [LARGE SCALE GENOMIC DNA]</scope>
    <source>
        <strain evidence="7 8">ATCC 28783</strain>
    </source>
</reference>
<dbReference type="InParanoid" id="A0A4Q1BH92"/>
<evidence type="ECO:0000256" key="1">
    <source>
        <dbReference type="ARBA" id="ARBA00007317"/>
    </source>
</evidence>
<evidence type="ECO:0000313" key="8">
    <source>
        <dbReference type="Proteomes" id="UP000289152"/>
    </source>
</evidence>
<keyword evidence="8" id="KW-1185">Reference proteome</keyword>
<dbReference type="SUPFAM" id="SSF47005">
    <property type="entry name" value="Peripheral subunit-binding domain of 2-oxo acid dehydrogenase complex"/>
    <property type="match status" value="1"/>
</dbReference>
<dbReference type="InterPro" id="IPR000089">
    <property type="entry name" value="Biotin_lipoyl"/>
</dbReference>
<dbReference type="GO" id="GO:0006086">
    <property type="term" value="P:pyruvate decarboxylation to acetyl-CoA"/>
    <property type="evidence" value="ECO:0007669"/>
    <property type="project" value="InterPro"/>
</dbReference>
<dbReference type="VEuPathDB" id="FungiDB:TREMEDRAFT_32321"/>
<dbReference type="PROSITE" id="PS00189">
    <property type="entry name" value="LIPOYL"/>
    <property type="match status" value="1"/>
</dbReference>
<protein>
    <recommendedName>
        <fullName evidence="9">Pyruvate dehydrogenase X component</fullName>
    </recommendedName>
</protein>
<dbReference type="Pfam" id="PF00364">
    <property type="entry name" value="Biotin_lipoyl"/>
    <property type="match status" value="1"/>
</dbReference>
<evidence type="ECO:0000313" key="7">
    <source>
        <dbReference type="EMBL" id="RXK36965.1"/>
    </source>
</evidence>
<organism evidence="7 8">
    <name type="scientific">Tremella mesenterica</name>
    <name type="common">Jelly fungus</name>
    <dbReference type="NCBI Taxonomy" id="5217"/>
    <lineage>
        <taxon>Eukaryota</taxon>
        <taxon>Fungi</taxon>
        <taxon>Dikarya</taxon>
        <taxon>Basidiomycota</taxon>
        <taxon>Agaricomycotina</taxon>
        <taxon>Tremellomycetes</taxon>
        <taxon>Tremellales</taxon>
        <taxon>Tremellaceae</taxon>
        <taxon>Tremella</taxon>
    </lineage>
</organism>
<name>A0A4Q1BH92_TREME</name>
<dbReference type="GO" id="GO:0004742">
    <property type="term" value="F:dihydrolipoyllysine-residue acetyltransferase activity"/>
    <property type="evidence" value="ECO:0007669"/>
    <property type="project" value="TreeGrafter"/>
</dbReference>
<evidence type="ECO:0000256" key="3">
    <source>
        <dbReference type="ARBA" id="ARBA00022946"/>
    </source>
</evidence>
<dbReference type="CDD" id="cd06849">
    <property type="entry name" value="lipoyl_domain"/>
    <property type="match status" value="1"/>
</dbReference>
<dbReference type="InterPro" id="IPR003016">
    <property type="entry name" value="2-oxoA_DH_lipoyl-BS"/>
</dbReference>
<keyword evidence="2" id="KW-0450">Lipoyl</keyword>
<dbReference type="InterPro" id="IPR004167">
    <property type="entry name" value="PSBD"/>
</dbReference>
<evidence type="ECO:0000256" key="2">
    <source>
        <dbReference type="ARBA" id="ARBA00022823"/>
    </source>
</evidence>
<comment type="similarity">
    <text evidence="1">Belongs to the 2-oxoacid dehydrogenase family.</text>
</comment>
<feature type="domain" description="Peripheral subunit-binding (PSBD)" evidence="6">
    <location>
        <begin position="172"/>
        <end position="212"/>
    </location>
</feature>
<dbReference type="PANTHER" id="PTHR23151">
    <property type="entry name" value="DIHYDROLIPOAMIDE ACETYL/SUCCINYL-TRANSFERASE-RELATED"/>
    <property type="match status" value="1"/>
</dbReference>
<dbReference type="EMBL" id="SDIL01000082">
    <property type="protein sequence ID" value="RXK36965.1"/>
    <property type="molecule type" value="Genomic_DNA"/>
</dbReference>
<dbReference type="Gene3D" id="2.40.50.100">
    <property type="match status" value="1"/>
</dbReference>
<evidence type="ECO:0000259" key="6">
    <source>
        <dbReference type="PROSITE" id="PS51826"/>
    </source>
</evidence>
<accession>A0A4Q1BH92</accession>
<dbReference type="Gene3D" id="4.10.320.10">
    <property type="entry name" value="E3-binding domain"/>
    <property type="match status" value="1"/>
</dbReference>
<feature type="domain" description="Lipoyl-binding" evidence="5">
    <location>
        <begin position="27"/>
        <end position="103"/>
    </location>
</feature>
<dbReference type="AlphaFoldDB" id="A0A4Q1BH92"/>
<dbReference type="PROSITE" id="PS51826">
    <property type="entry name" value="PSBD"/>
    <property type="match status" value="1"/>
</dbReference>
<dbReference type="Proteomes" id="UP000289152">
    <property type="component" value="Unassembled WGS sequence"/>
</dbReference>
<dbReference type="InterPro" id="IPR045257">
    <property type="entry name" value="E2/Pdx1"/>
</dbReference>
<evidence type="ECO:0000256" key="4">
    <source>
        <dbReference type="SAM" id="MobiDB-lite"/>
    </source>
</evidence>
<dbReference type="SUPFAM" id="SSF51230">
    <property type="entry name" value="Single hybrid motif"/>
    <property type="match status" value="1"/>
</dbReference>
<keyword evidence="3" id="KW-0809">Transit peptide</keyword>
<gene>
    <name evidence="7" type="ORF">M231_05799</name>
</gene>
<dbReference type="InterPro" id="IPR011053">
    <property type="entry name" value="Single_hybrid_motif"/>
</dbReference>
<evidence type="ECO:0008006" key="9">
    <source>
        <dbReference type="Google" id="ProtNLM"/>
    </source>
</evidence>
<proteinExistence type="inferred from homology"/>
<dbReference type="FunFam" id="2.40.50.100:FF:000010">
    <property type="entry name" value="Acetyltransferase component of pyruvate dehydrogenase complex"/>
    <property type="match status" value="1"/>
</dbReference>
<comment type="caution">
    <text evidence="7">The sequence shown here is derived from an EMBL/GenBank/DDBJ whole genome shotgun (WGS) entry which is preliminary data.</text>
</comment>
<feature type="compositionally biased region" description="Basic and acidic residues" evidence="4">
    <location>
        <begin position="134"/>
        <end position="154"/>
    </location>
</feature>
<dbReference type="OrthoDB" id="537444at2759"/>
<sequence>MGPPSFLRPLLRTRAHLPRSVQLRYVSTPMRMPAMSPTMTEGGIAGWKLNEGDKFSAGDVLLEIETDKATIDVEAQDDGILGKILVKSGTSKIPVGQVIAVLAEEGDDLASIEIPTDLAPEDPEKSGGLPTAEPPKEKRTETKGSEQKEVKKEDVSEKVEKVEIKKVKSSRPLFPGVARLLEETSLTTAQIDKIQGTGRGGMITKGDVLVALGKINNPYGSAEKLITDVMGPSGKRASEASSLTSPAPVKEVPRDAAGIRRLIVAGMAKASQLRPSLVDQVTSLSPSSDAAFDAILSPYTSLLPPAQPDVPFPSNSDLVSMESRRSAVIDEYAGLF</sequence>
<dbReference type="STRING" id="5217.A0A4Q1BH92"/>
<dbReference type="PROSITE" id="PS50968">
    <property type="entry name" value="BIOTINYL_LIPOYL"/>
    <property type="match status" value="1"/>
</dbReference>
<dbReference type="PANTHER" id="PTHR23151:SF82">
    <property type="entry name" value="PYRUVATE DEHYDROGENASE COMPLEX PROTEIN X COMPONENT, MITOCHONDRIAL"/>
    <property type="match status" value="1"/>
</dbReference>
<dbReference type="InterPro" id="IPR036625">
    <property type="entry name" value="E3-bd_dom_sf"/>
</dbReference>
<evidence type="ECO:0000259" key="5">
    <source>
        <dbReference type="PROSITE" id="PS50968"/>
    </source>
</evidence>
<dbReference type="GO" id="GO:0045254">
    <property type="term" value="C:pyruvate dehydrogenase complex"/>
    <property type="evidence" value="ECO:0007669"/>
    <property type="project" value="InterPro"/>
</dbReference>
<feature type="region of interest" description="Disordered" evidence="4">
    <location>
        <begin position="115"/>
        <end position="154"/>
    </location>
</feature>